<evidence type="ECO:0000313" key="2">
    <source>
        <dbReference type="Proteomes" id="UP000807306"/>
    </source>
</evidence>
<accession>A0A9P6EH96</accession>
<feature type="non-terminal residue" evidence="1">
    <location>
        <position position="109"/>
    </location>
</feature>
<dbReference type="OrthoDB" id="3205788at2759"/>
<dbReference type="Proteomes" id="UP000807306">
    <property type="component" value="Unassembled WGS sequence"/>
</dbReference>
<name>A0A9P6EH96_9AGAR</name>
<comment type="caution">
    <text evidence="1">The sequence shown here is derived from an EMBL/GenBank/DDBJ whole genome shotgun (WGS) entry which is preliminary data.</text>
</comment>
<dbReference type="EMBL" id="MU157848">
    <property type="protein sequence ID" value="KAF9529027.1"/>
    <property type="molecule type" value="Genomic_DNA"/>
</dbReference>
<proteinExistence type="predicted"/>
<keyword evidence="2" id="KW-1185">Reference proteome</keyword>
<evidence type="ECO:0000313" key="1">
    <source>
        <dbReference type="EMBL" id="KAF9529027.1"/>
    </source>
</evidence>
<organism evidence="1 2">
    <name type="scientific">Crepidotus variabilis</name>
    <dbReference type="NCBI Taxonomy" id="179855"/>
    <lineage>
        <taxon>Eukaryota</taxon>
        <taxon>Fungi</taxon>
        <taxon>Dikarya</taxon>
        <taxon>Basidiomycota</taxon>
        <taxon>Agaricomycotina</taxon>
        <taxon>Agaricomycetes</taxon>
        <taxon>Agaricomycetidae</taxon>
        <taxon>Agaricales</taxon>
        <taxon>Agaricineae</taxon>
        <taxon>Crepidotaceae</taxon>
        <taxon>Crepidotus</taxon>
    </lineage>
</organism>
<reference evidence="1" key="1">
    <citation type="submission" date="2020-11" db="EMBL/GenBank/DDBJ databases">
        <authorList>
            <consortium name="DOE Joint Genome Institute"/>
            <person name="Ahrendt S."/>
            <person name="Riley R."/>
            <person name="Andreopoulos W."/>
            <person name="Labutti K."/>
            <person name="Pangilinan J."/>
            <person name="Ruiz-Duenas F.J."/>
            <person name="Barrasa J.M."/>
            <person name="Sanchez-Garcia M."/>
            <person name="Camarero S."/>
            <person name="Miyauchi S."/>
            <person name="Serrano A."/>
            <person name="Linde D."/>
            <person name="Babiker R."/>
            <person name="Drula E."/>
            <person name="Ayuso-Fernandez I."/>
            <person name="Pacheco R."/>
            <person name="Padilla G."/>
            <person name="Ferreira P."/>
            <person name="Barriuso J."/>
            <person name="Kellner H."/>
            <person name="Castanera R."/>
            <person name="Alfaro M."/>
            <person name="Ramirez L."/>
            <person name="Pisabarro A.G."/>
            <person name="Kuo A."/>
            <person name="Tritt A."/>
            <person name="Lipzen A."/>
            <person name="He G."/>
            <person name="Yan M."/>
            <person name="Ng V."/>
            <person name="Cullen D."/>
            <person name="Martin F."/>
            <person name="Rosso M.-N."/>
            <person name="Henrissat B."/>
            <person name="Hibbett D."/>
            <person name="Martinez A.T."/>
            <person name="Grigoriev I.V."/>
        </authorList>
    </citation>
    <scope>NUCLEOTIDE SEQUENCE</scope>
    <source>
        <strain evidence="1">CBS 506.95</strain>
    </source>
</reference>
<feature type="non-terminal residue" evidence="1">
    <location>
        <position position="1"/>
    </location>
</feature>
<dbReference type="AlphaFoldDB" id="A0A9P6EH96"/>
<evidence type="ECO:0008006" key="3">
    <source>
        <dbReference type="Google" id="ProtNLM"/>
    </source>
</evidence>
<protein>
    <recommendedName>
        <fullName evidence="3">Retrotransposon gag domain-containing protein</fullName>
    </recommendedName>
</protein>
<sequence>KPIPPINYGGRADYCEFSRFAKIGIAYVEDAQFPHKRCNFKLSTFLIGTARDCYIQKIKEHEETMSLHEFFQILFDYCFPANYCLGLRNKLDQMIQKDKTVARYAHKIQ</sequence>
<gene>
    <name evidence="1" type="ORF">CPB83DRAFT_748557</name>
</gene>